<proteinExistence type="predicted"/>
<sequence length="68" mass="7762">MMDDLEDEGRLGGPDSAEKDEVVKDLRALNAENWEEIAQDRREGALAPTRISEVYSEAKHFAFYFNNT</sequence>
<evidence type="ECO:0000313" key="3">
    <source>
        <dbReference type="Proteomes" id="UP000837857"/>
    </source>
</evidence>
<keyword evidence="3" id="KW-1185">Reference proteome</keyword>
<reference evidence="2" key="1">
    <citation type="submission" date="2022-03" db="EMBL/GenBank/DDBJ databases">
        <authorList>
            <person name="Martin H S."/>
        </authorList>
    </citation>
    <scope>NUCLEOTIDE SEQUENCE</scope>
</reference>
<organism evidence="2 3">
    <name type="scientific">Iphiclides podalirius</name>
    <name type="common">scarce swallowtail</name>
    <dbReference type="NCBI Taxonomy" id="110791"/>
    <lineage>
        <taxon>Eukaryota</taxon>
        <taxon>Metazoa</taxon>
        <taxon>Ecdysozoa</taxon>
        <taxon>Arthropoda</taxon>
        <taxon>Hexapoda</taxon>
        <taxon>Insecta</taxon>
        <taxon>Pterygota</taxon>
        <taxon>Neoptera</taxon>
        <taxon>Endopterygota</taxon>
        <taxon>Lepidoptera</taxon>
        <taxon>Glossata</taxon>
        <taxon>Ditrysia</taxon>
        <taxon>Papilionoidea</taxon>
        <taxon>Papilionidae</taxon>
        <taxon>Papilioninae</taxon>
        <taxon>Iphiclides</taxon>
    </lineage>
</organism>
<evidence type="ECO:0000256" key="1">
    <source>
        <dbReference type="SAM" id="MobiDB-lite"/>
    </source>
</evidence>
<dbReference type="EMBL" id="OW152819">
    <property type="protein sequence ID" value="CAH2073514.1"/>
    <property type="molecule type" value="Genomic_DNA"/>
</dbReference>
<protein>
    <submittedName>
        <fullName evidence="2">Uncharacterized protein</fullName>
    </submittedName>
</protein>
<evidence type="ECO:0000313" key="2">
    <source>
        <dbReference type="EMBL" id="CAH2073514.1"/>
    </source>
</evidence>
<dbReference type="Proteomes" id="UP000837857">
    <property type="component" value="Chromosome 7"/>
</dbReference>
<feature type="region of interest" description="Disordered" evidence="1">
    <location>
        <begin position="1"/>
        <end position="22"/>
    </location>
</feature>
<name>A0ABN8J802_9NEOP</name>
<gene>
    <name evidence="2" type="ORF">IPOD504_LOCUS15673</name>
</gene>
<feature type="non-terminal residue" evidence="2">
    <location>
        <position position="68"/>
    </location>
</feature>
<accession>A0ABN8J802</accession>